<reference evidence="3 4" key="1">
    <citation type="submission" date="2019-11" db="EMBL/GenBank/DDBJ databases">
        <title>Pseudmonas karstica sp. nov. and Pseudomonas spelaei sp. nov. from caves.</title>
        <authorList>
            <person name="Zeman M."/>
        </authorList>
    </citation>
    <scope>NUCLEOTIDE SEQUENCE [LARGE SCALE GENOMIC DNA]</scope>
    <source>
        <strain evidence="3 4">CCM 7891</strain>
    </source>
</reference>
<evidence type="ECO:0000313" key="4">
    <source>
        <dbReference type="Proteomes" id="UP000431485"/>
    </source>
</evidence>
<dbReference type="OrthoDB" id="5772663at2"/>
<protein>
    <submittedName>
        <fullName evidence="3">Peptidase</fullName>
    </submittedName>
</protein>
<keyword evidence="1" id="KW-0732">Signal</keyword>
<evidence type="ECO:0000256" key="1">
    <source>
        <dbReference type="SAM" id="SignalP"/>
    </source>
</evidence>
<sequence length="102" mass="10969">MKFLTALAAASIIASAAGLAQARDVGPDEALKLPGAVTIVAFDQLEATALALHPGSMLQETDLDEEYGRYLYQVELRDANGVEWDVELDVLTGQVLKNHQDT</sequence>
<dbReference type="RefSeq" id="WP_154742674.1">
    <property type="nucleotide sequence ID" value="NZ_JBHSTG010000052.1"/>
</dbReference>
<proteinExistence type="predicted"/>
<evidence type="ECO:0000313" key="3">
    <source>
        <dbReference type="EMBL" id="MTD18952.1"/>
    </source>
</evidence>
<feature type="chain" id="PRO_5031100445" evidence="1">
    <location>
        <begin position="23"/>
        <end position="102"/>
    </location>
</feature>
<dbReference type="Pfam" id="PF03413">
    <property type="entry name" value="PepSY"/>
    <property type="match status" value="1"/>
</dbReference>
<comment type="caution">
    <text evidence="3">The sequence shown here is derived from an EMBL/GenBank/DDBJ whole genome shotgun (WGS) entry which is preliminary data.</text>
</comment>
<dbReference type="Gene3D" id="3.10.450.40">
    <property type="match status" value="1"/>
</dbReference>
<keyword evidence="4" id="KW-1185">Reference proteome</keyword>
<gene>
    <name evidence="3" type="ORF">GIR22_07285</name>
</gene>
<name>A0A7X2RS77_9PSED</name>
<feature type="signal peptide" evidence="1">
    <location>
        <begin position="1"/>
        <end position="22"/>
    </location>
</feature>
<dbReference type="AlphaFoldDB" id="A0A7X2RS77"/>
<accession>A0A7X2RS77</accession>
<feature type="domain" description="PepSY" evidence="2">
    <location>
        <begin position="41"/>
        <end position="97"/>
    </location>
</feature>
<dbReference type="InterPro" id="IPR025711">
    <property type="entry name" value="PepSY"/>
</dbReference>
<organism evidence="3 4">
    <name type="scientific">Pseudomonas karstica</name>
    <dbReference type="NCBI Taxonomy" id="1055468"/>
    <lineage>
        <taxon>Bacteria</taxon>
        <taxon>Pseudomonadati</taxon>
        <taxon>Pseudomonadota</taxon>
        <taxon>Gammaproteobacteria</taxon>
        <taxon>Pseudomonadales</taxon>
        <taxon>Pseudomonadaceae</taxon>
        <taxon>Pseudomonas</taxon>
    </lineage>
</organism>
<evidence type="ECO:0000259" key="2">
    <source>
        <dbReference type="Pfam" id="PF03413"/>
    </source>
</evidence>
<dbReference type="Proteomes" id="UP000431485">
    <property type="component" value="Unassembled WGS sequence"/>
</dbReference>
<dbReference type="EMBL" id="WLYI01000007">
    <property type="protein sequence ID" value="MTD18952.1"/>
    <property type="molecule type" value="Genomic_DNA"/>
</dbReference>